<dbReference type="RefSeq" id="WP_253750070.1">
    <property type="nucleotide sequence ID" value="NZ_JAMZDZ010000001.1"/>
</dbReference>
<dbReference type="SUPFAM" id="SSF55874">
    <property type="entry name" value="ATPase domain of HSP90 chaperone/DNA topoisomerase II/histidine kinase"/>
    <property type="match status" value="1"/>
</dbReference>
<name>A0ABV8LYZ2_9ACTN</name>
<evidence type="ECO:0000313" key="3">
    <source>
        <dbReference type="EMBL" id="MFC4135627.1"/>
    </source>
</evidence>
<evidence type="ECO:0000259" key="2">
    <source>
        <dbReference type="Pfam" id="PF13581"/>
    </source>
</evidence>
<keyword evidence="1" id="KW-0808">Transferase</keyword>
<dbReference type="InterPro" id="IPR036890">
    <property type="entry name" value="HATPase_C_sf"/>
</dbReference>
<dbReference type="InterPro" id="IPR003594">
    <property type="entry name" value="HATPase_dom"/>
</dbReference>
<dbReference type="Gene3D" id="3.30.565.10">
    <property type="entry name" value="Histidine kinase-like ATPase, C-terminal domain"/>
    <property type="match status" value="1"/>
</dbReference>
<dbReference type="EMBL" id="JBHSAY010000023">
    <property type="protein sequence ID" value="MFC4135627.1"/>
    <property type="molecule type" value="Genomic_DNA"/>
</dbReference>
<dbReference type="Pfam" id="PF13581">
    <property type="entry name" value="HATPase_c_2"/>
    <property type="match status" value="1"/>
</dbReference>
<reference evidence="4" key="1">
    <citation type="journal article" date="2019" name="Int. J. Syst. Evol. Microbiol.">
        <title>The Global Catalogue of Microorganisms (GCM) 10K type strain sequencing project: providing services to taxonomists for standard genome sequencing and annotation.</title>
        <authorList>
            <consortium name="The Broad Institute Genomics Platform"/>
            <consortium name="The Broad Institute Genome Sequencing Center for Infectious Disease"/>
            <person name="Wu L."/>
            <person name="Ma J."/>
        </authorList>
    </citation>
    <scope>NUCLEOTIDE SEQUENCE [LARGE SCALE GENOMIC DNA]</scope>
    <source>
        <strain evidence="4">CGMCC 4.7289</strain>
    </source>
</reference>
<dbReference type="InterPro" id="IPR050267">
    <property type="entry name" value="Anti-sigma-factor_SerPK"/>
</dbReference>
<evidence type="ECO:0000256" key="1">
    <source>
        <dbReference type="ARBA" id="ARBA00022527"/>
    </source>
</evidence>
<dbReference type="PANTHER" id="PTHR35526:SF3">
    <property type="entry name" value="ANTI-SIGMA-F FACTOR RSBW"/>
    <property type="match status" value="1"/>
</dbReference>
<dbReference type="CDD" id="cd16936">
    <property type="entry name" value="HATPase_RsbW-like"/>
    <property type="match status" value="1"/>
</dbReference>
<feature type="domain" description="Histidine kinase/HSP90-like ATPase" evidence="2">
    <location>
        <begin position="28"/>
        <end position="138"/>
    </location>
</feature>
<comment type="caution">
    <text evidence="3">The sequence shown here is derived from an EMBL/GenBank/DDBJ whole genome shotgun (WGS) entry which is preliminary data.</text>
</comment>
<gene>
    <name evidence="3" type="ORF">ACFOZ4_33855</name>
</gene>
<proteinExistence type="predicted"/>
<dbReference type="Proteomes" id="UP001595816">
    <property type="component" value="Unassembled WGS sequence"/>
</dbReference>
<keyword evidence="1" id="KW-0723">Serine/threonine-protein kinase</keyword>
<sequence>MSAPDLRPPDRDRPDVAAELLEQQFDAAGLYSLRSAIAAHASELGADSRRAGEIVLACHELAINAVRHGGGRGRLRLWRSGDLLYCEVTDDGPGLSDPDAGSQPVPLAEPGGRGLWIVRRLAESIEIANHQGTTITVAFALH</sequence>
<keyword evidence="3" id="KW-0067">ATP-binding</keyword>
<dbReference type="GO" id="GO:0005524">
    <property type="term" value="F:ATP binding"/>
    <property type="evidence" value="ECO:0007669"/>
    <property type="project" value="UniProtKB-KW"/>
</dbReference>
<organism evidence="3 4">
    <name type="scientific">Hamadaea flava</name>
    <dbReference type="NCBI Taxonomy" id="1742688"/>
    <lineage>
        <taxon>Bacteria</taxon>
        <taxon>Bacillati</taxon>
        <taxon>Actinomycetota</taxon>
        <taxon>Actinomycetes</taxon>
        <taxon>Micromonosporales</taxon>
        <taxon>Micromonosporaceae</taxon>
        <taxon>Hamadaea</taxon>
    </lineage>
</organism>
<evidence type="ECO:0000313" key="4">
    <source>
        <dbReference type="Proteomes" id="UP001595816"/>
    </source>
</evidence>
<protein>
    <submittedName>
        <fullName evidence="3">ATP-binding protein</fullName>
    </submittedName>
</protein>
<keyword evidence="1" id="KW-0418">Kinase</keyword>
<keyword evidence="3" id="KW-0547">Nucleotide-binding</keyword>
<accession>A0ABV8LYZ2</accession>
<keyword evidence="4" id="KW-1185">Reference proteome</keyword>
<dbReference type="PANTHER" id="PTHR35526">
    <property type="entry name" value="ANTI-SIGMA-F FACTOR RSBW-RELATED"/>
    <property type="match status" value="1"/>
</dbReference>